<sequence length="93" mass="10069">MAGHSDSNLSGDKSQPRNGPEHSDIWVVKLDSDGRKQWDKTFGKNGSGTDLHSAVVAPDGSYLLGGVIRLATGDANFWVVKLNPDGTTQWKKF</sequence>
<evidence type="ECO:0000313" key="2">
    <source>
        <dbReference type="EMBL" id="MFD2569393.1"/>
    </source>
</evidence>
<comment type="caution">
    <text evidence="2">The sequence shown here is derived from an EMBL/GenBank/DDBJ whole genome shotgun (WGS) entry which is preliminary data.</text>
</comment>
<reference evidence="3" key="1">
    <citation type="journal article" date="2019" name="Int. J. Syst. Evol. Microbiol.">
        <title>The Global Catalogue of Microorganisms (GCM) 10K type strain sequencing project: providing services to taxonomists for standard genome sequencing and annotation.</title>
        <authorList>
            <consortium name="The Broad Institute Genomics Platform"/>
            <consortium name="The Broad Institute Genome Sequencing Center for Infectious Disease"/>
            <person name="Wu L."/>
            <person name="Ma J."/>
        </authorList>
    </citation>
    <scope>NUCLEOTIDE SEQUENCE [LARGE SCALE GENOMIC DNA]</scope>
    <source>
        <strain evidence="3">KCTC 42805</strain>
    </source>
</reference>
<dbReference type="Gene3D" id="2.80.10.50">
    <property type="match status" value="1"/>
</dbReference>
<protein>
    <submittedName>
        <fullName evidence="2">Uncharacterized protein</fullName>
    </submittedName>
</protein>
<feature type="region of interest" description="Disordered" evidence="1">
    <location>
        <begin position="1"/>
        <end position="24"/>
    </location>
</feature>
<gene>
    <name evidence="2" type="ORF">ACFSUS_02035</name>
</gene>
<name>A0ABW5LX91_9BACT</name>
<dbReference type="Proteomes" id="UP001597469">
    <property type="component" value="Unassembled WGS sequence"/>
</dbReference>
<dbReference type="RefSeq" id="WP_381518352.1">
    <property type="nucleotide sequence ID" value="NZ_JBHULN010000001.1"/>
</dbReference>
<evidence type="ECO:0000313" key="3">
    <source>
        <dbReference type="Proteomes" id="UP001597469"/>
    </source>
</evidence>
<dbReference type="EMBL" id="JBHULN010000001">
    <property type="protein sequence ID" value="MFD2569393.1"/>
    <property type="molecule type" value="Genomic_DNA"/>
</dbReference>
<evidence type="ECO:0000256" key="1">
    <source>
        <dbReference type="SAM" id="MobiDB-lite"/>
    </source>
</evidence>
<dbReference type="PANTHER" id="PTHR42754:SF1">
    <property type="entry name" value="LIPOPROTEIN"/>
    <property type="match status" value="1"/>
</dbReference>
<proteinExistence type="predicted"/>
<organism evidence="2 3">
    <name type="scientific">Spirosoma soli</name>
    <dbReference type="NCBI Taxonomy" id="1770529"/>
    <lineage>
        <taxon>Bacteria</taxon>
        <taxon>Pseudomonadati</taxon>
        <taxon>Bacteroidota</taxon>
        <taxon>Cytophagia</taxon>
        <taxon>Cytophagales</taxon>
        <taxon>Cytophagaceae</taxon>
        <taxon>Spirosoma</taxon>
    </lineage>
</organism>
<dbReference type="PANTHER" id="PTHR42754">
    <property type="entry name" value="ENDOGLUCANASE"/>
    <property type="match status" value="1"/>
</dbReference>
<keyword evidence="3" id="KW-1185">Reference proteome</keyword>
<feature type="compositionally biased region" description="Polar residues" evidence="1">
    <location>
        <begin position="1"/>
        <end position="17"/>
    </location>
</feature>
<accession>A0ABW5LX91</accession>